<dbReference type="PANTHER" id="PTHR11439">
    <property type="entry name" value="GAG-POL-RELATED RETROTRANSPOSON"/>
    <property type="match status" value="1"/>
</dbReference>
<name>A0ABQ5HRS4_9ASTR</name>
<keyword evidence="3" id="KW-1185">Reference proteome</keyword>
<dbReference type="CDD" id="cd09272">
    <property type="entry name" value="RNase_HI_RT_Ty1"/>
    <property type="match status" value="1"/>
</dbReference>
<dbReference type="Proteomes" id="UP001151760">
    <property type="component" value="Unassembled WGS sequence"/>
</dbReference>
<evidence type="ECO:0000313" key="2">
    <source>
        <dbReference type="EMBL" id="GJT90550.1"/>
    </source>
</evidence>
<sequence>MLHLFDRCLRSLVNPSDFDGRLTPLDDQISKLISLIKENSLSNNGNGVHANMAEYSVTLVSVHKIAKDSKFIVGFDESKCFLISQDLMDVKLMGIGTQVQPLIKRDSVSNTSQDLDHVNFFNGVDHEGPDTSNDEININTKGQSEGSNSPHNSSPTIDQDVDELGHSLGSNGSASEDEMAATSEPHNVTSEDDLLSEFSLLACKPSAIPLEQNISITNEPTDSDPLIDNITEYQKLIGKLIYLTHTRPDIAYYVHCLSAPGKGIHVIKNNVTSLDVYVDADWAKCVVTRKSVTSFCILLNGSLVSWKSKKQNTLSKSSARAELRAIASANFRKLFGS</sequence>
<reference evidence="2" key="2">
    <citation type="submission" date="2022-01" db="EMBL/GenBank/DDBJ databases">
        <authorList>
            <person name="Yamashiro T."/>
            <person name="Shiraishi A."/>
            <person name="Satake H."/>
            <person name="Nakayama K."/>
        </authorList>
    </citation>
    <scope>NUCLEOTIDE SEQUENCE</scope>
</reference>
<reference evidence="2" key="1">
    <citation type="journal article" date="2022" name="Int. J. Mol. Sci.">
        <title>Draft Genome of Tanacetum Coccineum: Genomic Comparison of Closely Related Tanacetum-Family Plants.</title>
        <authorList>
            <person name="Yamashiro T."/>
            <person name="Shiraishi A."/>
            <person name="Nakayama K."/>
            <person name="Satake H."/>
        </authorList>
    </citation>
    <scope>NUCLEOTIDE SEQUENCE</scope>
</reference>
<feature type="region of interest" description="Disordered" evidence="1">
    <location>
        <begin position="119"/>
        <end position="189"/>
    </location>
</feature>
<comment type="caution">
    <text evidence="2">The sequence shown here is derived from an EMBL/GenBank/DDBJ whole genome shotgun (WGS) entry which is preliminary data.</text>
</comment>
<dbReference type="EMBL" id="BQNB010019932">
    <property type="protein sequence ID" value="GJT90550.1"/>
    <property type="molecule type" value="Genomic_DNA"/>
</dbReference>
<evidence type="ECO:0000313" key="3">
    <source>
        <dbReference type="Proteomes" id="UP001151760"/>
    </source>
</evidence>
<dbReference type="PANTHER" id="PTHR11439:SF489">
    <property type="entry name" value="RNA-DIRECTED DNA POLYMERASE"/>
    <property type="match status" value="1"/>
</dbReference>
<accession>A0ABQ5HRS4</accession>
<proteinExistence type="predicted"/>
<evidence type="ECO:0000256" key="1">
    <source>
        <dbReference type="SAM" id="MobiDB-lite"/>
    </source>
</evidence>
<gene>
    <name evidence="2" type="ORF">Tco_1079395</name>
</gene>
<feature type="compositionally biased region" description="Polar residues" evidence="1">
    <location>
        <begin position="130"/>
        <end position="157"/>
    </location>
</feature>
<organism evidence="2 3">
    <name type="scientific">Tanacetum coccineum</name>
    <dbReference type="NCBI Taxonomy" id="301880"/>
    <lineage>
        <taxon>Eukaryota</taxon>
        <taxon>Viridiplantae</taxon>
        <taxon>Streptophyta</taxon>
        <taxon>Embryophyta</taxon>
        <taxon>Tracheophyta</taxon>
        <taxon>Spermatophyta</taxon>
        <taxon>Magnoliopsida</taxon>
        <taxon>eudicotyledons</taxon>
        <taxon>Gunneridae</taxon>
        <taxon>Pentapetalae</taxon>
        <taxon>asterids</taxon>
        <taxon>campanulids</taxon>
        <taxon>Asterales</taxon>
        <taxon>Asteraceae</taxon>
        <taxon>Asteroideae</taxon>
        <taxon>Anthemideae</taxon>
        <taxon>Anthemidinae</taxon>
        <taxon>Tanacetum</taxon>
    </lineage>
</organism>
<protein>
    <submittedName>
        <fullName evidence="2">Ribonuclease H-like domain-containing protein</fullName>
    </submittedName>
</protein>